<sequence length="373" mass="39912">MAVRRTRAAAGRDRDRLGGAEDPAGGGRGEPVHPADHHRAAPAAGPAPHAAVLRHAGGARPRRGRGVPRTADRDGRAGRPGGPGAVVRPPAQRPAGGRRRGVRAPEVDHRTGGHPPAPVARGHARLRRRAVRRRGPGAGGAVPDDRPVVIGFLRRRRVPVRPETVTHTGVVVVDGTGYGVGGSLCAALAGHAVPALEIDPFEVDAGADVVVLLLPLPAKVLPPASTTALSKLDRISGDPQAARWFRSRLIVAWYLRQSKRTALSAPTVGETRQRWNSAELLLATSWRRELVRHTGDERTAVRCRSDRVERMLGAPTHHRLGINRIPNLSRTLRLLDPWLLHGLCVEVGEHDGRTTTHRWTGAASVAAAVRYAP</sequence>
<proteinExistence type="predicted"/>
<feature type="compositionally biased region" description="Basic and acidic residues" evidence="1">
    <location>
        <begin position="30"/>
        <end position="39"/>
    </location>
</feature>
<organism evidence="2 3">
    <name type="scientific">Saccharothrix espanaensis (strain ATCC 51144 / DSM 44229 / JCM 9112 / NBRC 15066 / NRRL 15764)</name>
    <dbReference type="NCBI Taxonomy" id="1179773"/>
    <lineage>
        <taxon>Bacteria</taxon>
        <taxon>Bacillati</taxon>
        <taxon>Actinomycetota</taxon>
        <taxon>Actinomycetes</taxon>
        <taxon>Pseudonocardiales</taxon>
        <taxon>Pseudonocardiaceae</taxon>
        <taxon>Saccharothrix</taxon>
    </lineage>
</organism>
<keyword evidence="3" id="KW-1185">Reference proteome</keyword>
<feature type="compositionally biased region" description="Low complexity" evidence="1">
    <location>
        <begin position="41"/>
        <end position="59"/>
    </location>
</feature>
<gene>
    <name evidence="2" type="ordered locus">BN6_49880</name>
</gene>
<feature type="region of interest" description="Disordered" evidence="1">
    <location>
        <begin position="1"/>
        <end position="126"/>
    </location>
</feature>
<feature type="compositionally biased region" description="Low complexity" evidence="1">
    <location>
        <begin position="85"/>
        <end position="95"/>
    </location>
</feature>
<reference evidence="2 3" key="1">
    <citation type="journal article" date="2012" name="BMC Genomics">
        <title>Complete genome sequence of Saccharothrix espanaensis DSM 44229T and comparison to the other completely sequenced Pseudonocardiaceae.</title>
        <authorList>
            <person name="Strobel T."/>
            <person name="Al-Dilaimi A."/>
            <person name="Blom J."/>
            <person name="Gessner A."/>
            <person name="Kalinowski J."/>
            <person name="Luzhetska M."/>
            <person name="Puhler A."/>
            <person name="Szczepanowski R."/>
            <person name="Bechthold A."/>
            <person name="Ruckert C."/>
        </authorList>
    </citation>
    <scope>NUCLEOTIDE SEQUENCE [LARGE SCALE GENOMIC DNA]</scope>
    <source>
        <strain evidence="3">ATCC 51144 / DSM 44229 / JCM 9112 / NBRC 15066 / NRRL 15764</strain>
    </source>
</reference>
<feature type="compositionally biased region" description="Basic and acidic residues" evidence="1">
    <location>
        <begin position="10"/>
        <end position="19"/>
    </location>
</feature>
<accession>K0K3U4</accession>
<dbReference type="Proteomes" id="UP000006281">
    <property type="component" value="Chromosome"/>
</dbReference>
<dbReference type="HOGENOM" id="CLU_741638_0_0_11"/>
<dbReference type="STRING" id="1179773.BN6_49880"/>
<dbReference type="PATRIC" id="fig|1179773.3.peg.5007"/>
<evidence type="ECO:0000313" key="3">
    <source>
        <dbReference type="Proteomes" id="UP000006281"/>
    </source>
</evidence>
<dbReference type="eggNOG" id="ENOG50326AT">
    <property type="taxonomic scope" value="Bacteria"/>
</dbReference>
<evidence type="ECO:0000256" key="1">
    <source>
        <dbReference type="SAM" id="MobiDB-lite"/>
    </source>
</evidence>
<dbReference type="EMBL" id="HE804045">
    <property type="protein sequence ID" value="CCH32257.1"/>
    <property type="molecule type" value="Genomic_DNA"/>
</dbReference>
<evidence type="ECO:0000313" key="2">
    <source>
        <dbReference type="EMBL" id="CCH32257.1"/>
    </source>
</evidence>
<dbReference type="KEGG" id="sesp:BN6_49880"/>
<dbReference type="AlphaFoldDB" id="K0K3U4"/>
<name>K0K3U4_SACES</name>
<protein>
    <submittedName>
        <fullName evidence="2">Uncharacterized protein</fullName>
    </submittedName>
</protein>